<feature type="compositionally biased region" description="Polar residues" evidence="1">
    <location>
        <begin position="262"/>
        <end position="272"/>
    </location>
</feature>
<name>A0A4Y4DUW4_GLUUR</name>
<dbReference type="Proteomes" id="UP000316612">
    <property type="component" value="Unassembled WGS sequence"/>
</dbReference>
<evidence type="ECO:0008006" key="6">
    <source>
        <dbReference type="Google" id="ProtNLM"/>
    </source>
</evidence>
<accession>A0A4Y4DUW4</accession>
<feature type="signal peptide" evidence="3">
    <location>
        <begin position="1"/>
        <end position="20"/>
    </location>
</feature>
<evidence type="ECO:0000256" key="3">
    <source>
        <dbReference type="SAM" id="SignalP"/>
    </source>
</evidence>
<dbReference type="OrthoDB" id="4318225at2"/>
<reference evidence="4 5" key="1">
    <citation type="submission" date="2019-06" db="EMBL/GenBank/DDBJ databases">
        <title>Whole genome shotgun sequence of Glutamicibacter uratoxydans NBRC 15515.</title>
        <authorList>
            <person name="Hosoyama A."/>
            <person name="Uohara A."/>
            <person name="Ohji S."/>
            <person name="Ichikawa N."/>
        </authorList>
    </citation>
    <scope>NUCLEOTIDE SEQUENCE [LARGE SCALE GENOMIC DNA]</scope>
    <source>
        <strain evidence="4 5">NBRC 15515</strain>
    </source>
</reference>
<keyword evidence="2" id="KW-0472">Membrane</keyword>
<keyword evidence="5" id="KW-1185">Reference proteome</keyword>
<sequence>MKTVLIALIAASAAVLPAIAPVGPEVGGAEDLASAPLLGAGSSTDKMPGDSVRYYKLPTPAEGERQAVTAQLLIDPMIEPSSTGYVNFEANLVRADGNNCDFGGSTTVDRSGMYRFALASLDTGVYNPDRFTGCYSGGNHEVFLKVARSGAWQADNEIPLQLNLVTEPAVDATTLSGSTPEKLPPANVDLDQPAAPATGGSSFLAAAELAGTSVSSDQLLPLETKYYKVHLSEGQRLNYRVTMGDSRDASATELVAQEFSPTLGSGISSQPRSELKREDVGASITRSTDTAVSRDLFDASGTSRELRNPGYYYIALTGSANNPRGLNPMKYEIAVQVTGEASGNGAWEPQLASDAAAQGAGKDSWLPSSAQLGALLGGAAVALAGFAALWILRRKSA</sequence>
<feature type="region of interest" description="Disordered" evidence="1">
    <location>
        <begin position="262"/>
        <end position="282"/>
    </location>
</feature>
<evidence type="ECO:0000313" key="4">
    <source>
        <dbReference type="EMBL" id="GED07395.1"/>
    </source>
</evidence>
<comment type="caution">
    <text evidence="4">The sequence shown here is derived from an EMBL/GenBank/DDBJ whole genome shotgun (WGS) entry which is preliminary data.</text>
</comment>
<feature type="transmembrane region" description="Helical" evidence="2">
    <location>
        <begin position="372"/>
        <end position="392"/>
    </location>
</feature>
<dbReference type="AlphaFoldDB" id="A0A4Y4DUW4"/>
<keyword evidence="3" id="KW-0732">Signal</keyword>
<protein>
    <recommendedName>
        <fullName evidence="6">Gram-positive cocci surface proteins LPxTG domain-containing protein</fullName>
    </recommendedName>
</protein>
<evidence type="ECO:0000256" key="1">
    <source>
        <dbReference type="SAM" id="MobiDB-lite"/>
    </source>
</evidence>
<keyword evidence="2" id="KW-1133">Transmembrane helix</keyword>
<keyword evidence="2" id="KW-0812">Transmembrane</keyword>
<dbReference type="EMBL" id="BJNY01000019">
    <property type="protein sequence ID" value="GED07395.1"/>
    <property type="molecule type" value="Genomic_DNA"/>
</dbReference>
<organism evidence="4 5">
    <name type="scientific">Glutamicibacter uratoxydans</name>
    <name type="common">Arthrobacter uratoxydans</name>
    <dbReference type="NCBI Taxonomy" id="43667"/>
    <lineage>
        <taxon>Bacteria</taxon>
        <taxon>Bacillati</taxon>
        <taxon>Actinomycetota</taxon>
        <taxon>Actinomycetes</taxon>
        <taxon>Micrococcales</taxon>
        <taxon>Micrococcaceae</taxon>
        <taxon>Glutamicibacter</taxon>
    </lineage>
</organism>
<gene>
    <name evidence="4" type="ORF">AUR04nite_29270</name>
</gene>
<dbReference type="RefSeq" id="WP_141366468.1">
    <property type="nucleotide sequence ID" value="NZ_BAAAJL010000005.1"/>
</dbReference>
<evidence type="ECO:0000313" key="5">
    <source>
        <dbReference type="Proteomes" id="UP000316612"/>
    </source>
</evidence>
<feature type="chain" id="PRO_5039508942" description="Gram-positive cocci surface proteins LPxTG domain-containing protein" evidence="3">
    <location>
        <begin position="21"/>
        <end position="397"/>
    </location>
</feature>
<proteinExistence type="predicted"/>
<evidence type="ECO:0000256" key="2">
    <source>
        <dbReference type="SAM" id="Phobius"/>
    </source>
</evidence>